<evidence type="ECO:0000256" key="2">
    <source>
        <dbReference type="ARBA" id="ARBA00004586"/>
    </source>
</evidence>
<keyword evidence="10" id="KW-1133">Transmembrane helix</keyword>
<dbReference type="PANTHER" id="PTHR21528:SF0">
    <property type="entry name" value="DEHYDRODOLICHYL DIPHOSPHATE SYNTHASE COMPLEX SUBUNIT NUS1"/>
    <property type="match status" value="1"/>
</dbReference>
<keyword evidence="7" id="KW-0812">Transmembrane</keyword>
<comment type="subcellular location">
    <subcellularLocation>
        <location evidence="2">Endoplasmic reticulum membrane</location>
    </subcellularLocation>
</comment>
<keyword evidence="8" id="KW-0256">Endoplasmic reticulum</keyword>
<keyword evidence="11" id="KW-0472">Membrane</keyword>
<dbReference type="InterPro" id="IPR038887">
    <property type="entry name" value="Nus1/NgBR"/>
</dbReference>
<evidence type="ECO:0000256" key="7">
    <source>
        <dbReference type="ARBA" id="ARBA00022692"/>
    </source>
</evidence>
<dbReference type="EC" id="2.5.1.87" evidence="5"/>
<evidence type="ECO:0000256" key="12">
    <source>
        <dbReference type="ARBA" id="ARBA00047353"/>
    </source>
</evidence>
<evidence type="ECO:0000256" key="4">
    <source>
        <dbReference type="ARBA" id="ARBA00005432"/>
    </source>
</evidence>
<evidence type="ECO:0000256" key="6">
    <source>
        <dbReference type="ARBA" id="ARBA00022679"/>
    </source>
</evidence>
<evidence type="ECO:0000313" key="14">
    <source>
        <dbReference type="Proteomes" id="UP000004810"/>
    </source>
</evidence>
<comment type="catalytic activity">
    <reaction evidence="12">
        <text>n isopentenyl diphosphate + (2E,6E)-farnesyl diphosphate = a di-trans,poly-cis-polyprenyl diphosphate + n diphosphate</text>
        <dbReference type="Rhea" id="RHEA:53008"/>
        <dbReference type="Rhea" id="RHEA-COMP:19494"/>
        <dbReference type="ChEBI" id="CHEBI:33019"/>
        <dbReference type="ChEBI" id="CHEBI:128769"/>
        <dbReference type="ChEBI" id="CHEBI:136960"/>
        <dbReference type="ChEBI" id="CHEBI:175763"/>
        <dbReference type="EC" id="2.5.1.87"/>
    </reaction>
</comment>
<comment type="caution">
    <text evidence="13">The sequence shown here is derived from an EMBL/GenBank/DDBJ whole genome shotgun (WGS) entry which is preliminary data.</text>
</comment>
<comment type="pathway">
    <text evidence="3">Protein modification; protein glycosylation.</text>
</comment>
<accession>J9EFV9</accession>
<keyword evidence="6" id="KW-0808">Transferase</keyword>
<evidence type="ECO:0000313" key="13">
    <source>
        <dbReference type="EMBL" id="EJW74299.1"/>
    </source>
</evidence>
<proteinExistence type="inferred from homology"/>
<dbReference type="InterPro" id="IPR036424">
    <property type="entry name" value="UPP_synth-like_sf"/>
</dbReference>
<comment type="cofactor">
    <cofactor evidence="1">
        <name>Mg(2+)</name>
        <dbReference type="ChEBI" id="CHEBI:18420"/>
    </cofactor>
</comment>
<evidence type="ECO:0000256" key="10">
    <source>
        <dbReference type="ARBA" id="ARBA00022989"/>
    </source>
</evidence>
<dbReference type="Proteomes" id="UP000004810">
    <property type="component" value="Unassembled WGS sequence"/>
</dbReference>
<dbReference type="UniPathway" id="UPA00378"/>
<sequence>MLNVVVEWLRFAYTFLEVILNYISKPSLVIKSLFYSADSNSQSHQLPNHLAVLYTDKYAISLEALSKLIVHSASAGITRLTLYDPWSYIFSKRELLRRLTRDFMRKTCSKQLVDVEFYDSDHFMIHPNFIYTTVKILGARDGRQSMVRACRKLCMECAPENITIEKISECLAKEHIWEPDFLLQIGDLGTMAGYSPWVLRITEILQLKSLPSNFHISSSFHISMNTHQEIVELEGES</sequence>
<organism evidence="13 14">
    <name type="scientific">Wuchereria bancrofti</name>
    <dbReference type="NCBI Taxonomy" id="6293"/>
    <lineage>
        <taxon>Eukaryota</taxon>
        <taxon>Metazoa</taxon>
        <taxon>Ecdysozoa</taxon>
        <taxon>Nematoda</taxon>
        <taxon>Chromadorea</taxon>
        <taxon>Rhabditida</taxon>
        <taxon>Spirurina</taxon>
        <taxon>Spiruromorpha</taxon>
        <taxon>Filarioidea</taxon>
        <taxon>Onchocercidae</taxon>
        <taxon>Wuchereria</taxon>
    </lineage>
</organism>
<protein>
    <recommendedName>
        <fullName evidence="5">ditrans,polycis-polyprenyl diphosphate synthase [(2E,6E)-farnesyldiphosphate specific]</fullName>
        <ecNumber evidence="5">2.5.1.87</ecNumber>
    </recommendedName>
</protein>
<name>J9EFV9_WUCBA</name>
<evidence type="ECO:0000256" key="3">
    <source>
        <dbReference type="ARBA" id="ARBA00004922"/>
    </source>
</evidence>
<dbReference type="AlphaFoldDB" id="J9EFV9"/>
<reference evidence="14" key="1">
    <citation type="submission" date="2012-08" db="EMBL/GenBank/DDBJ databases">
        <title>The Genome Sequence of Wuchereria bancrofti.</title>
        <authorList>
            <person name="Nutman T.B."/>
            <person name="Fink D.L."/>
            <person name="Russ C."/>
            <person name="Young S."/>
            <person name="Zeng Q."/>
            <person name="Koehrsen M."/>
            <person name="Alvarado L."/>
            <person name="Berlin A."/>
            <person name="Chapman S.B."/>
            <person name="Chen Z."/>
            <person name="Freedman E."/>
            <person name="Gellesch M."/>
            <person name="Goldberg J."/>
            <person name="Griggs A."/>
            <person name="Gujja S."/>
            <person name="Heilman E.R."/>
            <person name="Heiman D."/>
            <person name="Hepburn T."/>
            <person name="Howarth C."/>
            <person name="Jen D."/>
            <person name="Larson L."/>
            <person name="Lewis B."/>
            <person name="Mehta T."/>
            <person name="Park D."/>
            <person name="Pearson M."/>
            <person name="Roberts A."/>
            <person name="Saif S."/>
            <person name="Shea T."/>
            <person name="Shenoy N."/>
            <person name="Sisk P."/>
            <person name="Stolte C."/>
            <person name="Sykes S."/>
            <person name="Walk T."/>
            <person name="White J."/>
            <person name="Yandava C."/>
            <person name="Haas B."/>
            <person name="Henn M.R."/>
            <person name="Nusbaum C."/>
            <person name="Birren B."/>
        </authorList>
    </citation>
    <scope>NUCLEOTIDE SEQUENCE [LARGE SCALE GENOMIC DNA]</scope>
    <source>
        <strain evidence="14">NA</strain>
    </source>
</reference>
<evidence type="ECO:0000256" key="8">
    <source>
        <dbReference type="ARBA" id="ARBA00022824"/>
    </source>
</evidence>
<dbReference type="GO" id="GO:0045547">
    <property type="term" value="F:ditrans,polycis-polyprenyl diphosphate synthase [(2E,6E)-farnesyl diphosphate specific] activity"/>
    <property type="evidence" value="ECO:0007669"/>
    <property type="project" value="UniProtKB-EC"/>
</dbReference>
<keyword evidence="9" id="KW-0460">Magnesium</keyword>
<dbReference type="SUPFAM" id="SSF64005">
    <property type="entry name" value="Undecaprenyl diphosphate synthase"/>
    <property type="match status" value="1"/>
</dbReference>
<evidence type="ECO:0000256" key="1">
    <source>
        <dbReference type="ARBA" id="ARBA00001946"/>
    </source>
</evidence>
<dbReference type="Gene3D" id="3.40.1180.10">
    <property type="entry name" value="Decaprenyl diphosphate synthase-like"/>
    <property type="match status" value="1"/>
</dbReference>
<dbReference type="PANTHER" id="PTHR21528">
    <property type="entry name" value="DEHYDRODOLICHYL DIPHOSPHATE SYNTHASE COMPLEX SUBUNIT NUS1"/>
    <property type="match status" value="1"/>
</dbReference>
<gene>
    <name evidence="13" type="ORF">WUBG_14794</name>
</gene>
<evidence type="ECO:0000256" key="5">
    <source>
        <dbReference type="ARBA" id="ARBA00012596"/>
    </source>
</evidence>
<comment type="similarity">
    <text evidence="4">Belongs to the UPP synthase family.</text>
</comment>
<evidence type="ECO:0000256" key="9">
    <source>
        <dbReference type="ARBA" id="ARBA00022842"/>
    </source>
</evidence>
<evidence type="ECO:0000256" key="11">
    <source>
        <dbReference type="ARBA" id="ARBA00023136"/>
    </source>
</evidence>
<dbReference type="EMBL" id="ADBV01012487">
    <property type="protein sequence ID" value="EJW74299.1"/>
    <property type="molecule type" value="Genomic_DNA"/>
</dbReference>
<dbReference type="GO" id="GO:0005789">
    <property type="term" value="C:endoplasmic reticulum membrane"/>
    <property type="evidence" value="ECO:0007669"/>
    <property type="project" value="UniProtKB-SubCell"/>
</dbReference>
<dbReference type="GO" id="GO:1904423">
    <property type="term" value="C:dehydrodolichyl diphosphate synthase complex"/>
    <property type="evidence" value="ECO:0007669"/>
    <property type="project" value="InterPro"/>
</dbReference>